<dbReference type="Gene3D" id="1.10.150.130">
    <property type="match status" value="1"/>
</dbReference>
<evidence type="ECO:0000256" key="1">
    <source>
        <dbReference type="ARBA" id="ARBA00008857"/>
    </source>
</evidence>
<dbReference type="CDD" id="cd01184">
    <property type="entry name" value="INT_C_like_1"/>
    <property type="match status" value="1"/>
</dbReference>
<dbReference type="Gene3D" id="1.10.443.10">
    <property type="entry name" value="Intergrase catalytic core"/>
    <property type="match status" value="1"/>
</dbReference>
<gene>
    <name evidence="8" type="ORF">ACFOW6_09070</name>
</gene>
<dbReference type="InterPro" id="IPR044068">
    <property type="entry name" value="CB"/>
</dbReference>
<sequence>MPDCRYLLLRGHSWNFRLKVPADLKNKHGLKIHITEPLGTRDLKVAQDLRWELRAHWTKEFARLRGKPIEERANARGTYWTTREQAEEGLWGRDDDLIGVGIDVLVSEVERRTRRSIYDDRNDPETDSDVIDPETQAKIDGLNDFRKYQSGEEVTPAPVYAMTFSEAGKAYLEANRGVLVEQTRLQYETAARLFAEHVDDKPVSKVTARDAVAFFDIIRRFDPLWGRSPKTKERTFKELQRLYGSHETGLSVKTLNRYVTALSCIWEHAKKRQEARGDNPFKGQWSRVTRKNSRPYRPLTDEELAKLFKLVPKHRVLWEIPLVALYTGMRLNEICSLQWANVRQEDGIWYFDIIAAKSEAGVRVVPVHNRLAWLLERRSNDPAERVWPELTPGGPDGKYGWKVSKQFTVHRRAAGIEGDDRWRTAFHSLRKNVTRCFELARLPQTEAAEIIGHEKQGITYRVYNPDGLTMFQRKEIVEVIAYPGLEASGVVGTWQQERAA</sequence>
<feature type="domain" description="Tyr recombinase" evidence="6">
    <location>
        <begin position="294"/>
        <end position="478"/>
    </location>
</feature>
<evidence type="ECO:0000259" key="6">
    <source>
        <dbReference type="PROSITE" id="PS51898"/>
    </source>
</evidence>
<dbReference type="SUPFAM" id="SSF56349">
    <property type="entry name" value="DNA breaking-rejoining enzymes"/>
    <property type="match status" value="1"/>
</dbReference>
<feature type="domain" description="Core-binding (CB)" evidence="7">
    <location>
        <begin position="162"/>
        <end position="270"/>
    </location>
</feature>
<evidence type="ECO:0000259" key="7">
    <source>
        <dbReference type="PROSITE" id="PS51900"/>
    </source>
</evidence>
<dbReference type="InterPro" id="IPR010998">
    <property type="entry name" value="Integrase_recombinase_N"/>
</dbReference>
<organism evidence="8 9">
    <name type="scientific">Fodinicurvata halophila</name>
    <dbReference type="NCBI Taxonomy" id="1419723"/>
    <lineage>
        <taxon>Bacteria</taxon>
        <taxon>Pseudomonadati</taxon>
        <taxon>Pseudomonadota</taxon>
        <taxon>Alphaproteobacteria</taxon>
        <taxon>Rhodospirillales</taxon>
        <taxon>Rhodovibrionaceae</taxon>
        <taxon>Fodinicurvata</taxon>
    </lineage>
</organism>
<evidence type="ECO:0000256" key="4">
    <source>
        <dbReference type="ARBA" id="ARBA00023172"/>
    </source>
</evidence>
<evidence type="ECO:0000313" key="8">
    <source>
        <dbReference type="EMBL" id="MFC4351689.1"/>
    </source>
</evidence>
<dbReference type="InterPro" id="IPR011010">
    <property type="entry name" value="DNA_brk_join_enz"/>
</dbReference>
<dbReference type="EMBL" id="JBHSCW010000003">
    <property type="protein sequence ID" value="MFC4351689.1"/>
    <property type="molecule type" value="Genomic_DNA"/>
</dbReference>
<dbReference type="PANTHER" id="PTHR30349:SF41">
    <property type="entry name" value="INTEGRASE_RECOMBINASE PROTEIN MJ0367-RELATED"/>
    <property type="match status" value="1"/>
</dbReference>
<comment type="similarity">
    <text evidence="1">Belongs to the 'phage' integrase family.</text>
</comment>
<dbReference type="Pfam" id="PF00589">
    <property type="entry name" value="Phage_integrase"/>
    <property type="match status" value="1"/>
</dbReference>
<protein>
    <submittedName>
        <fullName evidence="8">DUF6538 domain-containing protein</fullName>
    </submittedName>
</protein>
<dbReference type="InterPro" id="IPR002104">
    <property type="entry name" value="Integrase_catalytic"/>
</dbReference>
<keyword evidence="3 5" id="KW-0238">DNA-binding</keyword>
<dbReference type="PROSITE" id="PS51898">
    <property type="entry name" value="TYR_RECOMBINASE"/>
    <property type="match status" value="1"/>
</dbReference>
<evidence type="ECO:0000256" key="3">
    <source>
        <dbReference type="ARBA" id="ARBA00023125"/>
    </source>
</evidence>
<dbReference type="RefSeq" id="WP_382422014.1">
    <property type="nucleotide sequence ID" value="NZ_JBHSCW010000003.1"/>
</dbReference>
<proteinExistence type="inferred from homology"/>
<dbReference type="InterPro" id="IPR046668">
    <property type="entry name" value="DUF6538"/>
</dbReference>
<dbReference type="Proteomes" id="UP001595799">
    <property type="component" value="Unassembled WGS sequence"/>
</dbReference>
<evidence type="ECO:0000313" key="9">
    <source>
        <dbReference type="Proteomes" id="UP001595799"/>
    </source>
</evidence>
<dbReference type="PANTHER" id="PTHR30349">
    <property type="entry name" value="PHAGE INTEGRASE-RELATED"/>
    <property type="match status" value="1"/>
</dbReference>
<name>A0ABV8UKV4_9PROT</name>
<dbReference type="InterPro" id="IPR013762">
    <property type="entry name" value="Integrase-like_cat_sf"/>
</dbReference>
<comment type="caution">
    <text evidence="8">The sequence shown here is derived from an EMBL/GenBank/DDBJ whole genome shotgun (WGS) entry which is preliminary data.</text>
</comment>
<keyword evidence="2" id="KW-0229">DNA integration</keyword>
<evidence type="ECO:0000256" key="5">
    <source>
        <dbReference type="PROSITE-ProRule" id="PRU01248"/>
    </source>
</evidence>
<dbReference type="Pfam" id="PF20172">
    <property type="entry name" value="DUF6538"/>
    <property type="match status" value="1"/>
</dbReference>
<keyword evidence="4" id="KW-0233">DNA recombination</keyword>
<evidence type="ECO:0000256" key="2">
    <source>
        <dbReference type="ARBA" id="ARBA00022908"/>
    </source>
</evidence>
<keyword evidence="9" id="KW-1185">Reference proteome</keyword>
<accession>A0ABV8UKV4</accession>
<reference evidence="9" key="1">
    <citation type="journal article" date="2019" name="Int. J. Syst. Evol. Microbiol.">
        <title>The Global Catalogue of Microorganisms (GCM) 10K type strain sequencing project: providing services to taxonomists for standard genome sequencing and annotation.</title>
        <authorList>
            <consortium name="The Broad Institute Genomics Platform"/>
            <consortium name="The Broad Institute Genome Sequencing Center for Infectious Disease"/>
            <person name="Wu L."/>
            <person name="Ma J."/>
        </authorList>
    </citation>
    <scope>NUCLEOTIDE SEQUENCE [LARGE SCALE GENOMIC DNA]</scope>
    <source>
        <strain evidence="9">CECT 8472</strain>
    </source>
</reference>
<dbReference type="PROSITE" id="PS51900">
    <property type="entry name" value="CB"/>
    <property type="match status" value="1"/>
</dbReference>
<dbReference type="InterPro" id="IPR050090">
    <property type="entry name" value="Tyrosine_recombinase_XerCD"/>
</dbReference>